<reference evidence="3" key="1">
    <citation type="journal article" date="2019" name="Syst. Appl. Microbiol.">
        <title>Flavobacterium circumlabens sp. nov. and Flavobacterium cupreum sp. nov., two psychrotrophic species isolated from Antarctic environmental samples.</title>
        <authorList>
            <person name="Kralova S."/>
            <person name="Busse H.-J."/>
            <person name="Svec P."/>
            <person name="Maslanova I."/>
            <person name="Stankova E."/>
            <person name="Bartak M."/>
            <person name="Sedlacek I."/>
        </authorList>
    </citation>
    <scope>NUCLEOTIDE SEQUENCE [LARGE SCALE GENOMIC DNA]</scope>
    <source>
        <strain evidence="3">CCM 8825</strain>
    </source>
</reference>
<dbReference type="AlphaFoldDB" id="A0A434AD08"/>
<accession>A0A434AD08</accession>
<sequence>MFKIFKLTSILAVTSSVIIGIVFIVDLVMAGYETKFLLINLFFIAIASLLVWFWITLNQKIAAVYVLNQEQRIGLKYWPSIFSCLILLATVYFIVSSICCYALLDRLIDGTALLG</sequence>
<dbReference type="Proteomes" id="UP000288102">
    <property type="component" value="Unassembled WGS sequence"/>
</dbReference>
<feature type="transmembrane region" description="Helical" evidence="1">
    <location>
        <begin position="77"/>
        <end position="104"/>
    </location>
</feature>
<keyword evidence="1" id="KW-1133">Transmembrane helix</keyword>
<keyword evidence="1" id="KW-0472">Membrane</keyword>
<organism evidence="2 3">
    <name type="scientific">Flavobacterium cupreum</name>
    <dbReference type="NCBI Taxonomy" id="2133766"/>
    <lineage>
        <taxon>Bacteria</taxon>
        <taxon>Pseudomonadati</taxon>
        <taxon>Bacteroidota</taxon>
        <taxon>Flavobacteriia</taxon>
        <taxon>Flavobacteriales</taxon>
        <taxon>Flavobacteriaceae</taxon>
        <taxon>Flavobacterium</taxon>
    </lineage>
</organism>
<dbReference type="RefSeq" id="WP_127336554.1">
    <property type="nucleotide sequence ID" value="NZ_QWDM01000001.1"/>
</dbReference>
<evidence type="ECO:0000256" key="1">
    <source>
        <dbReference type="SAM" id="Phobius"/>
    </source>
</evidence>
<dbReference type="EMBL" id="QWDM01000001">
    <property type="protein sequence ID" value="RUT72257.1"/>
    <property type="molecule type" value="Genomic_DNA"/>
</dbReference>
<gene>
    <name evidence="2" type="ORF">D0817_01165</name>
</gene>
<keyword evidence="1" id="KW-0812">Transmembrane</keyword>
<dbReference type="OrthoDB" id="1370191at2"/>
<keyword evidence="3" id="KW-1185">Reference proteome</keyword>
<proteinExistence type="predicted"/>
<evidence type="ECO:0000313" key="2">
    <source>
        <dbReference type="EMBL" id="RUT72257.1"/>
    </source>
</evidence>
<evidence type="ECO:0000313" key="3">
    <source>
        <dbReference type="Proteomes" id="UP000288102"/>
    </source>
</evidence>
<feature type="transmembrane region" description="Helical" evidence="1">
    <location>
        <begin position="36"/>
        <end position="57"/>
    </location>
</feature>
<protein>
    <submittedName>
        <fullName evidence="2">Uncharacterized protein</fullName>
    </submittedName>
</protein>
<name>A0A434AD08_9FLAO</name>
<comment type="caution">
    <text evidence="2">The sequence shown here is derived from an EMBL/GenBank/DDBJ whole genome shotgun (WGS) entry which is preliminary data.</text>
</comment>
<feature type="transmembrane region" description="Helical" evidence="1">
    <location>
        <begin position="7"/>
        <end position="30"/>
    </location>
</feature>